<dbReference type="Gene3D" id="3.50.4.10">
    <property type="entry name" value="Hepatocyte Growth Factor"/>
    <property type="match status" value="1"/>
</dbReference>
<keyword evidence="1" id="KW-0175">Coiled coil</keyword>
<feature type="transmembrane region" description="Helical" evidence="2">
    <location>
        <begin position="250"/>
        <end position="269"/>
    </location>
</feature>
<evidence type="ECO:0000256" key="2">
    <source>
        <dbReference type="SAM" id="Phobius"/>
    </source>
</evidence>
<dbReference type="InterPro" id="IPR003609">
    <property type="entry name" value="Pan_app"/>
</dbReference>
<proteinExistence type="predicted"/>
<feature type="coiled-coil region" evidence="1">
    <location>
        <begin position="143"/>
        <end position="209"/>
    </location>
</feature>
<reference evidence="4" key="1">
    <citation type="journal article" date="2020" name="Nature">
        <title>Giant virus diversity and host interactions through global metagenomics.</title>
        <authorList>
            <person name="Schulz F."/>
            <person name="Roux S."/>
            <person name="Paez-Espino D."/>
            <person name="Jungbluth S."/>
            <person name="Walsh D.A."/>
            <person name="Denef V.J."/>
            <person name="McMahon K.D."/>
            <person name="Konstantinidis K.T."/>
            <person name="Eloe-Fadrosh E.A."/>
            <person name="Kyrpides N.C."/>
            <person name="Woyke T."/>
        </authorList>
    </citation>
    <scope>NUCLEOTIDE SEQUENCE</scope>
    <source>
        <strain evidence="4">GVMAG-M-3300009182-46</strain>
    </source>
</reference>
<dbReference type="EMBL" id="MN739031">
    <property type="protein sequence ID" value="QHT36168.1"/>
    <property type="molecule type" value="Genomic_DNA"/>
</dbReference>
<feature type="transmembrane region" description="Helical" evidence="2">
    <location>
        <begin position="224"/>
        <end position="243"/>
    </location>
</feature>
<protein>
    <recommendedName>
        <fullName evidence="3">Apple domain-containing protein</fullName>
    </recommendedName>
</protein>
<keyword evidence="2" id="KW-0472">Membrane</keyword>
<evidence type="ECO:0000259" key="3">
    <source>
        <dbReference type="Pfam" id="PF00024"/>
    </source>
</evidence>
<dbReference type="AlphaFoldDB" id="A0A6C0F3R9"/>
<keyword evidence="2" id="KW-0812">Transmembrane</keyword>
<feature type="domain" description="Apple" evidence="3">
    <location>
        <begin position="67"/>
        <end position="120"/>
    </location>
</feature>
<keyword evidence="2" id="KW-1133">Transmembrane helix</keyword>
<sequence length="304" mass="34593">MTDSTITDLTMANSNAMKKNSDKIDSTMLRLKTLETEYELTMKKYEETYKTYINSLSANDSSKIEYKYINGSTYWGTAGLEEKPLTTQEECSALCSSNSQCTGATFNPDKRYCWTRTGEGEVTAGQDADVAIIQKSRSILTQLKFLNTKLVNLNSEIKTALNELQTPALEEMNAKNEKKTYLNKLSSKLEKERAQLTKMMNEYATVNESYEETNLLATQKNVQFRYWLLLASIVFLITLKKMVNPKSASLNFIFWLLLFILLLIFSYTLTTPQGYLMWLFVVLIMVLVKLNIIPSPGVSSKTSE</sequence>
<organism evidence="4">
    <name type="scientific">viral metagenome</name>
    <dbReference type="NCBI Taxonomy" id="1070528"/>
    <lineage>
        <taxon>unclassified sequences</taxon>
        <taxon>metagenomes</taxon>
        <taxon>organismal metagenomes</taxon>
    </lineage>
</organism>
<dbReference type="Pfam" id="PF00024">
    <property type="entry name" value="PAN_1"/>
    <property type="match status" value="1"/>
</dbReference>
<accession>A0A6C0F3R9</accession>
<evidence type="ECO:0000313" key="4">
    <source>
        <dbReference type="EMBL" id="QHT36168.1"/>
    </source>
</evidence>
<evidence type="ECO:0000256" key="1">
    <source>
        <dbReference type="SAM" id="Coils"/>
    </source>
</evidence>
<name>A0A6C0F3R9_9ZZZZ</name>
<feature type="transmembrane region" description="Helical" evidence="2">
    <location>
        <begin position="275"/>
        <end position="293"/>
    </location>
</feature>